<dbReference type="GO" id="GO:0016925">
    <property type="term" value="P:protein sumoylation"/>
    <property type="evidence" value="ECO:0007669"/>
    <property type="project" value="TreeGrafter"/>
</dbReference>
<comment type="subcellular location">
    <subcellularLocation>
        <location evidence="1">Cytoplasm</location>
    </subcellularLocation>
</comment>
<evidence type="ECO:0000256" key="2">
    <source>
        <dbReference type="ARBA" id="ARBA00022490"/>
    </source>
</evidence>
<dbReference type="Proteomes" id="UP001165063">
    <property type="component" value="Unassembled WGS sequence"/>
</dbReference>
<dbReference type="OrthoDB" id="1708823at2759"/>
<dbReference type="InterPro" id="IPR035985">
    <property type="entry name" value="Ubiquitin-activating_enz"/>
</dbReference>
<dbReference type="PANTHER" id="PTHR10953">
    <property type="entry name" value="UBIQUITIN-ACTIVATING ENZYME E1"/>
    <property type="match status" value="1"/>
</dbReference>
<dbReference type="GO" id="GO:0019948">
    <property type="term" value="F:SUMO activating enzyme activity"/>
    <property type="evidence" value="ECO:0007669"/>
    <property type="project" value="TreeGrafter"/>
</dbReference>
<dbReference type="InterPro" id="IPR045886">
    <property type="entry name" value="ThiF/MoeB/HesA"/>
</dbReference>
<comment type="caution">
    <text evidence="4">The sequence shown here is derived from an EMBL/GenBank/DDBJ whole genome shotgun (WGS) entry which is preliminary data.</text>
</comment>
<reference evidence="4" key="1">
    <citation type="submission" date="2023-04" db="EMBL/GenBank/DDBJ databases">
        <title>Ambrosiozyma monospora NBRC 1965.</title>
        <authorList>
            <person name="Ichikawa N."/>
            <person name="Sato H."/>
            <person name="Tonouchi N."/>
        </authorList>
    </citation>
    <scope>NUCLEOTIDE SEQUENCE</scope>
    <source>
        <strain evidence="4">NBRC 1965</strain>
    </source>
</reference>
<proteinExistence type="predicted"/>
<evidence type="ECO:0000313" key="4">
    <source>
        <dbReference type="EMBL" id="GMG55679.1"/>
    </source>
</evidence>
<keyword evidence="2" id="KW-0963">Cytoplasm</keyword>
<sequence length="372" mass="41292">MAETNNKDTSTLTADEIKLYDRQIRLWGLEAQTRMRHSRILVLNLTSIGVEVVKNLMLAGIGSLTLCDSSILTEEDLNGNFFVDASQVGQLKVDAAFDRIQDLNNRVKFSVLKESLPLGGKLSTSNTAVQANIDPETLKHYQNYDLVIATGLNRQQLSQLNQITRNLQIPLYASGGHGLYAYLFVDLINHESKIQLDSNSNSTKSKVGILNSVSEITNVEKTGKDEELKIVSTLKNSYRTIDEVFKSNKLSEFYKSEKKLRKITPVLPLILSLFDYSASDVAGKDQGLDPVVLKSKAEVIAKDLKLPESWKIDENVVGELARQAFCEFQPVSAIIGGALCQDVINALGQREIPINNFVVLDTVKNDMPIFTL</sequence>
<evidence type="ECO:0000256" key="1">
    <source>
        <dbReference type="ARBA" id="ARBA00004496"/>
    </source>
</evidence>
<dbReference type="Pfam" id="PF00899">
    <property type="entry name" value="ThiF"/>
    <property type="match status" value="1"/>
</dbReference>
<dbReference type="EMBL" id="BSXU01006034">
    <property type="protein sequence ID" value="GMG55679.1"/>
    <property type="molecule type" value="Genomic_DNA"/>
</dbReference>
<dbReference type="GO" id="GO:0031510">
    <property type="term" value="C:SUMO activating enzyme complex"/>
    <property type="evidence" value="ECO:0007669"/>
    <property type="project" value="TreeGrafter"/>
</dbReference>
<protein>
    <submittedName>
        <fullName evidence="4">Unnamed protein product</fullName>
    </submittedName>
</protein>
<organism evidence="4 5">
    <name type="scientific">Ambrosiozyma monospora</name>
    <name type="common">Yeast</name>
    <name type="synonym">Endomycopsis monosporus</name>
    <dbReference type="NCBI Taxonomy" id="43982"/>
    <lineage>
        <taxon>Eukaryota</taxon>
        <taxon>Fungi</taxon>
        <taxon>Dikarya</taxon>
        <taxon>Ascomycota</taxon>
        <taxon>Saccharomycotina</taxon>
        <taxon>Pichiomycetes</taxon>
        <taxon>Pichiales</taxon>
        <taxon>Pichiaceae</taxon>
        <taxon>Ambrosiozyma</taxon>
    </lineage>
</organism>
<gene>
    <name evidence="4" type="ORF">Amon01_000775200</name>
</gene>
<name>A0A9W6Z4L4_AMBMO</name>
<dbReference type="AlphaFoldDB" id="A0A9W6Z4L4"/>
<evidence type="ECO:0000259" key="3">
    <source>
        <dbReference type="Pfam" id="PF00899"/>
    </source>
</evidence>
<dbReference type="SUPFAM" id="SSF69572">
    <property type="entry name" value="Activating enzymes of the ubiquitin-like proteins"/>
    <property type="match status" value="1"/>
</dbReference>
<feature type="domain" description="THIF-type NAD/FAD binding fold" evidence="3">
    <location>
        <begin position="20"/>
        <end position="370"/>
    </location>
</feature>
<dbReference type="GO" id="GO:0005737">
    <property type="term" value="C:cytoplasm"/>
    <property type="evidence" value="ECO:0007669"/>
    <property type="project" value="UniProtKB-SubCell"/>
</dbReference>
<dbReference type="InterPro" id="IPR000594">
    <property type="entry name" value="ThiF_NAD_FAD-bd"/>
</dbReference>
<accession>A0A9W6Z4L4</accession>
<dbReference type="PANTHER" id="PTHR10953:SF162">
    <property type="entry name" value="SUMO-ACTIVATING ENZYME SUBUNIT 1"/>
    <property type="match status" value="1"/>
</dbReference>
<evidence type="ECO:0000313" key="5">
    <source>
        <dbReference type="Proteomes" id="UP001165063"/>
    </source>
</evidence>
<keyword evidence="5" id="KW-1185">Reference proteome</keyword>
<dbReference type="Gene3D" id="3.40.50.720">
    <property type="entry name" value="NAD(P)-binding Rossmann-like Domain"/>
    <property type="match status" value="1"/>
</dbReference>